<dbReference type="Proteomes" id="UP001469553">
    <property type="component" value="Unassembled WGS sequence"/>
</dbReference>
<evidence type="ECO:0008006" key="3">
    <source>
        <dbReference type="Google" id="ProtNLM"/>
    </source>
</evidence>
<proteinExistence type="predicted"/>
<accession>A0ABV1A1M2</accession>
<gene>
    <name evidence="1" type="ORF">AMECASPLE_023005</name>
</gene>
<evidence type="ECO:0000313" key="2">
    <source>
        <dbReference type="Proteomes" id="UP001469553"/>
    </source>
</evidence>
<reference evidence="1 2" key="1">
    <citation type="submission" date="2021-06" db="EMBL/GenBank/DDBJ databases">
        <authorList>
            <person name="Palmer J.M."/>
        </authorList>
    </citation>
    <scope>NUCLEOTIDE SEQUENCE [LARGE SCALE GENOMIC DNA]</scope>
    <source>
        <strain evidence="1 2">AS_MEX2019</strain>
        <tissue evidence="1">Muscle</tissue>
    </source>
</reference>
<sequence length="113" mass="12770">MSVSSEFLLLLWCSNVVVNLYLFTTPHSPMTDFLLHLHIRTLSMFLSFLYSSCIGTADWLEWGHMVESLDGAEKGVSSRLNFRQNSISKQTSHTIVPCDCEIVHTAFAMTLVI</sequence>
<name>A0ABV1A1M2_9TELE</name>
<protein>
    <recommendedName>
        <fullName evidence="3">Secreted protein</fullName>
    </recommendedName>
</protein>
<dbReference type="EMBL" id="JAHRIP010077323">
    <property type="protein sequence ID" value="MEQ2311690.1"/>
    <property type="molecule type" value="Genomic_DNA"/>
</dbReference>
<comment type="caution">
    <text evidence="1">The sequence shown here is derived from an EMBL/GenBank/DDBJ whole genome shotgun (WGS) entry which is preliminary data.</text>
</comment>
<organism evidence="1 2">
    <name type="scientific">Ameca splendens</name>
    <dbReference type="NCBI Taxonomy" id="208324"/>
    <lineage>
        <taxon>Eukaryota</taxon>
        <taxon>Metazoa</taxon>
        <taxon>Chordata</taxon>
        <taxon>Craniata</taxon>
        <taxon>Vertebrata</taxon>
        <taxon>Euteleostomi</taxon>
        <taxon>Actinopterygii</taxon>
        <taxon>Neopterygii</taxon>
        <taxon>Teleostei</taxon>
        <taxon>Neoteleostei</taxon>
        <taxon>Acanthomorphata</taxon>
        <taxon>Ovalentaria</taxon>
        <taxon>Atherinomorphae</taxon>
        <taxon>Cyprinodontiformes</taxon>
        <taxon>Goodeidae</taxon>
        <taxon>Ameca</taxon>
    </lineage>
</organism>
<keyword evidence="2" id="KW-1185">Reference proteome</keyword>
<evidence type="ECO:0000313" key="1">
    <source>
        <dbReference type="EMBL" id="MEQ2311690.1"/>
    </source>
</evidence>